<evidence type="ECO:0000313" key="1">
    <source>
        <dbReference type="EMBL" id="AOC93714.1"/>
    </source>
</evidence>
<name>A0AAC9CZ33_9FLAO</name>
<organism evidence="1 2">
    <name type="scientific">Flavobacterium anhuiense</name>
    <dbReference type="NCBI Taxonomy" id="459526"/>
    <lineage>
        <taxon>Bacteria</taxon>
        <taxon>Pseudomonadati</taxon>
        <taxon>Bacteroidota</taxon>
        <taxon>Flavobacteriia</taxon>
        <taxon>Flavobacteriales</taxon>
        <taxon>Flavobacteriaceae</taxon>
        <taxon>Flavobacterium</taxon>
    </lineage>
</organism>
<gene>
    <name evidence="1" type="ORF">BB050_00560</name>
</gene>
<sequence length="97" mass="11654">MNNYQIKERIAQLYTALQFCSEKIKTFSAGERICINQERFQWMHILENAEAEPRPVSLDLERKIKEVNNLAVKYDFKPYYEDPFVDENEFNLTTEKK</sequence>
<reference evidence="1 2" key="1">
    <citation type="submission" date="2016-08" db="EMBL/GenBank/DDBJ databases">
        <title>Complete genome sequence of Flavobacterium johnsoniae strain GSE09, a volatile-producing biocontrol agent isolated from cucumber (Cucumis sativus).</title>
        <authorList>
            <person name="Jeong J.-J."/>
            <person name="Oh J.Y."/>
            <person name="Jim Y.J."/>
            <person name="Sang M.K."/>
            <person name="Kim K.D."/>
        </authorList>
    </citation>
    <scope>NUCLEOTIDE SEQUENCE [LARGE SCALE GENOMIC DNA]</scope>
    <source>
        <strain evidence="1 2">GSE09</strain>
    </source>
</reference>
<proteinExistence type="predicted"/>
<dbReference type="AlphaFoldDB" id="A0AAC9CZ33"/>
<protein>
    <submittedName>
        <fullName evidence="1">Uncharacterized protein</fullName>
    </submittedName>
</protein>
<dbReference type="Proteomes" id="UP000093276">
    <property type="component" value="Chromosome"/>
</dbReference>
<dbReference type="GeneID" id="32306448"/>
<accession>A0AAC9CZ33</accession>
<dbReference type="KEGG" id="fjg:BB050_00560"/>
<dbReference type="RefSeq" id="WP_066032511.1">
    <property type="nucleotide sequence ID" value="NZ_CP016907.1"/>
</dbReference>
<dbReference type="EMBL" id="CP016907">
    <property type="protein sequence ID" value="AOC93714.1"/>
    <property type="molecule type" value="Genomic_DNA"/>
</dbReference>
<evidence type="ECO:0000313" key="2">
    <source>
        <dbReference type="Proteomes" id="UP000093276"/>
    </source>
</evidence>